<dbReference type="EMBL" id="PPSL01000006">
    <property type="protein sequence ID" value="PQJ09298.1"/>
    <property type="molecule type" value="Genomic_DNA"/>
</dbReference>
<dbReference type="InterPro" id="IPR003343">
    <property type="entry name" value="Big_2"/>
</dbReference>
<dbReference type="GO" id="GO:0004553">
    <property type="term" value="F:hydrolase activity, hydrolyzing O-glycosyl compounds"/>
    <property type="evidence" value="ECO:0007669"/>
    <property type="project" value="UniProtKB-ARBA"/>
</dbReference>
<feature type="domain" description="BIG2" evidence="2">
    <location>
        <begin position="1454"/>
        <end position="1523"/>
    </location>
</feature>
<feature type="domain" description="BIG2" evidence="2">
    <location>
        <begin position="1128"/>
        <end position="1208"/>
    </location>
</feature>
<proteinExistence type="predicted"/>
<protein>
    <recommendedName>
        <fullName evidence="2">BIG2 domain-containing protein</fullName>
    </recommendedName>
</protein>
<dbReference type="NCBIfam" id="TIGR04183">
    <property type="entry name" value="Por_Secre_tail"/>
    <property type="match status" value="1"/>
</dbReference>
<feature type="domain" description="BIG2" evidence="2">
    <location>
        <begin position="29"/>
        <end position="98"/>
    </location>
</feature>
<dbReference type="Pfam" id="PF18962">
    <property type="entry name" value="Por_Secre_tail"/>
    <property type="match status" value="1"/>
</dbReference>
<dbReference type="SUPFAM" id="SSF49373">
    <property type="entry name" value="Invasin/intimin cell-adhesion fragments"/>
    <property type="match status" value="8"/>
</dbReference>
<feature type="domain" description="BIG2" evidence="2">
    <location>
        <begin position="1216"/>
        <end position="1290"/>
    </location>
</feature>
<reference evidence="3 4" key="1">
    <citation type="submission" date="2018-01" db="EMBL/GenBank/DDBJ databases">
        <title>A novel member of the phylum Bacteroidetes isolated from glacier ice.</title>
        <authorList>
            <person name="Liu Q."/>
            <person name="Xin Y.-H."/>
        </authorList>
    </citation>
    <scope>NUCLEOTIDE SEQUENCE [LARGE SCALE GENOMIC DNA]</scope>
    <source>
        <strain evidence="3 4">RB1R16</strain>
    </source>
</reference>
<feature type="domain" description="BIG2" evidence="2">
    <location>
        <begin position="1293"/>
        <end position="1374"/>
    </location>
</feature>
<organism evidence="3 4">
    <name type="scientific">Flavipsychrobacter stenotrophus</name>
    <dbReference type="NCBI Taxonomy" id="2077091"/>
    <lineage>
        <taxon>Bacteria</taxon>
        <taxon>Pseudomonadati</taxon>
        <taxon>Bacteroidota</taxon>
        <taxon>Chitinophagia</taxon>
        <taxon>Chitinophagales</taxon>
        <taxon>Chitinophagaceae</taxon>
        <taxon>Flavipsychrobacter</taxon>
    </lineage>
</organism>
<dbReference type="OrthoDB" id="9757947at2"/>
<dbReference type="Proteomes" id="UP000239872">
    <property type="component" value="Unassembled WGS sequence"/>
</dbReference>
<keyword evidence="1" id="KW-0732">Signal</keyword>
<dbReference type="InterPro" id="IPR045474">
    <property type="entry name" value="GEVED"/>
</dbReference>
<comment type="caution">
    <text evidence="3">The sequence shown here is derived from an EMBL/GenBank/DDBJ whole genome shotgun (WGS) entry which is preliminary data.</text>
</comment>
<feature type="signal peptide" evidence="1">
    <location>
        <begin position="1"/>
        <end position="28"/>
    </location>
</feature>
<gene>
    <name evidence="3" type="ORF">CJD36_018795</name>
</gene>
<feature type="domain" description="BIG2" evidence="2">
    <location>
        <begin position="1737"/>
        <end position="1816"/>
    </location>
</feature>
<sequence length="2715" mass="271791">MNKRLFSRSVGYLGVCLLSLLFSFGARAQSGDLSISGPSTVCVLSPTAFTPSATGGSWSSSDNSVATVDASGNVTGLVSGTAIISYVVAGSPAAVQTITVVGFPYPTYISGPSTLFVGEWNGIYGLNPGGTYSSSNDAIATIDVYGNIHGVSHGTVTFTYALSNSCGGVSYAYKTVAVTGLEGTVGCTPLFIHGDDACLAEIAILHFGVPGVGGASIDDNSGCSRAGYEDHTSLSATLAAGTTVVSNITVGTGFQTSTQVWIDFNDNGLFEGSETVGGLNDQLGNFNISLSIPSGATPGTHKMRVLTGFDIGYYPDLSPCGTYQYGNAKDYMVNIVPATVDVTISGATSVCLSATTSFTASVPGGTWSSSDNSIATVDASGTVTSVASGGVTISYSVSGAASVATQSITVNPAPDAGTISGPTTVCTGSSITLSSTVTGGTWTASNGLVTTDASGLIAGNIGSSGASTITYTVSNDCGTASATTNIDVVIPANAGTLTGSDNVCVGSSIYLTPEGSTGEGPLWYFSGSAISTDYSGTIYGVEVGTTTVTYTVNNICGISSATKFITVNPLPDAASISGTNTAVAGTSVSLIDYAIDGTWSSSDPSIATVDASGVVAAVAAGSTTISYSVTNGCGTAVATMAFTVTGGDTIVASVPCYMPASGLVAWYPFSGNANDYSGNGNHGVNYGATDATDRFGNANSAYDFDGTWHFVDVSIATPVDLNAVAGLTLSTWCKMTDLSGLYGLSLLYNSGTGEGTGMYSDYYGRFLADAGIYDGATAGTWYNIVTTLDTATNSKKLYINGVLQATDLTGFSRVVLDHIHIGKWSDYNGWFANGQIDDISIYNRALNADEIAQMFASNTPLAISGSSSVNIGDSAILSTNVNGGTWNSDNVAVANVNASGVVTTVVPGHATISYTVTTGCGTSTDTMALTVAVPASVPCYMPASGLVAWYPFAGNAYDYSGNGNSGVNYGATDATDRFGNTNSAYDFDGTWHFVDAAIATPIDLNTVAGLTMSTWCKMTDLSGLYGLSLLYNSGTGEGSGMYSDYYSQFLADAGIYDGAIAGAWYNIVTTLDTATNTKKLYINGVLQSTDLTGFSRVVLDHLHIGKWSDYNGWYANGQIDDISIYNRPLTADEIAQMYSAGTLVVTGSSDACVGNTISLTASAVGGTWSSDNTSVALVDDAGVVTPVSSGSATISYAVTTGCGAATATHSVTINPAANAGTIAPVFGGNELCEGTTTNFASTGDMMGMWVSSNTSVATVDVNTGLVGGHAEGPATISYTVTNACGTSSTATYDLTILSLPHVTVGGMLDLCPGSSEYASVSLYAPGTGSWSSTNSSIAAVDAYGNVLGVSAGTVTISYNTTNACGSAGDGRDVTVNPSPNAGTISGPDSICASALYTYYSSDGDNSGFTWSTNNGFIDFGYLEAVTAGTATITYSVSNSCGNTYATKTVTVTGLPDAGSISGSTSAVTGASVTLTASVAGGTWSSDNTAVADVDASGVVTAIAPGSATIAYYVSNYCAVSNTTLSFTVNAPAGVPCYMPASGLVAWYPFENSGQDISGNGNDLTNVGGVTFSTDRFGMSNGAASFNGSGQTMRKDYPSFPAGNSDRTYSVWYNNASSASNSVLFSTDNSYSSTCNQNFSLFTDPTGYYLWAKCYDKGSANSNALSTWTNVVVVNKGNKLFIYKNGNLANDTLNPYYNLPGLNTVPTQFTVGAVFASDVAFSHSFNGLIDDIAVYNRALTSGEISQIYNGGVGIEGPLATCVGGSVNLSATFAGGTWSSSNEAVATVDASGIVYGVTGGSATISYSLTGGCGVGNAVHDITVNTALDTTVITGASSICGSPVSLSVAAGGGVWATSNDAVAIVTAGTVTGLSDGSAVISYTLTNGCGSFTATKNMSVNTIPSAISGPTTLCVGAAIALSNTATSGVWSASNTKVSVNASNGVVTGVTAGTVTITFTNCSGTRTYPLTVLSSPAAITGINTICQGAITTLADATTGGTWSDNGSGFATINPATRVVTGIAAGTATVTYTIANGCFVTRPVVVNAAPAAMSTPAPVCVGTIITLTNTVDGGVWSSSAPTKATVSTNGSVRALSAGVATISYSIGSCRSTVLFTVSPTPVAITGTSAAICAGSATTFADATAGGTWSTADATIASVTSTAPIMVSGISAGTTTVTYAIGSCAVTKPVTVNTAPGPLASIPNMCVGTTVSLSNAVAGGVWSTSQPTRATITSAGVLTSLSPYGGVTISYTLGSCASSATFNVNTTPGAINGSGSICIGAAVTIYNGTTGGVWTSSNPGVATLAGTGISTVLQGASAGTANITYAIGSCYSIKSVTVSVAPDPLPVLPPVCAGTVVSLSNTVAGGTWSSSTYTSSTISSSGVITALAAGSSIIRYGIGSCIASTMFTVLPTPGPITGNGVLCQGSSVTLSNSQGGGTWTISDGVVASVSGSVYSGVVTGTGAGSAVITYALGSCYSTKAITVNVNPAPLAAIGPVCAGTVLTLSNAVPGGVWSSTVYTSSTISPSGVLTGMGAGTTTIKYSIGSCIVSVPFTVSPTPTAVSGAGSVCTGATIVVADGYSGGTWTVSNPIRATISGSGTAATVTGLSAGTVNVTYSIGSCSATKAITVNNCGAKEDPTGNGVELGADNSNVTVFPNPATNRISIKALVPVNVKLFTPDGKLVMTQSDAHELSVDNLSSGVYIIMIYDLNDTLLKTERLVKMD</sequence>
<name>A0A2S7SRF3_9BACT</name>
<feature type="domain" description="BIG2" evidence="2">
    <location>
        <begin position="1968"/>
        <end position="2038"/>
    </location>
</feature>
<feature type="domain" description="BIG2" evidence="2">
    <location>
        <begin position="857"/>
        <end position="926"/>
    </location>
</feature>
<feature type="domain" description="BIG2" evidence="2">
    <location>
        <begin position="2112"/>
        <end position="2184"/>
    </location>
</feature>
<dbReference type="RefSeq" id="WP_105040748.1">
    <property type="nucleotide sequence ID" value="NZ_PPSL01000006.1"/>
</dbReference>
<feature type="domain" description="BIG2" evidence="2">
    <location>
        <begin position="2541"/>
        <end position="2620"/>
    </location>
</feature>
<accession>A0A2S7SRF3</accession>
<evidence type="ECO:0000259" key="2">
    <source>
        <dbReference type="SMART" id="SM00635"/>
    </source>
</evidence>
<dbReference type="SUPFAM" id="SSF49899">
    <property type="entry name" value="Concanavalin A-like lectins/glucanases"/>
    <property type="match status" value="3"/>
</dbReference>
<dbReference type="Pfam" id="PF20009">
    <property type="entry name" value="GEVED"/>
    <property type="match status" value="1"/>
</dbReference>
<dbReference type="Pfam" id="PF02368">
    <property type="entry name" value="Big_2"/>
    <property type="match status" value="2"/>
</dbReference>
<feature type="domain" description="BIG2" evidence="2">
    <location>
        <begin position="338"/>
        <end position="404"/>
    </location>
</feature>
<dbReference type="Pfam" id="PF13385">
    <property type="entry name" value="Laminin_G_3"/>
    <property type="match status" value="3"/>
</dbReference>
<feature type="domain" description="BIG2" evidence="2">
    <location>
        <begin position="570"/>
        <end position="639"/>
    </location>
</feature>
<feature type="domain" description="BIG2" evidence="2">
    <location>
        <begin position="2403"/>
        <end position="2475"/>
    </location>
</feature>
<keyword evidence="4" id="KW-1185">Reference proteome</keyword>
<feature type="chain" id="PRO_5015509633" description="BIG2 domain-containing protein" evidence="1">
    <location>
        <begin position="29"/>
        <end position="2715"/>
    </location>
</feature>
<evidence type="ECO:0000313" key="4">
    <source>
        <dbReference type="Proteomes" id="UP000239872"/>
    </source>
</evidence>
<dbReference type="SMART" id="SM00635">
    <property type="entry name" value="BID_2"/>
    <property type="match status" value="15"/>
</dbReference>
<evidence type="ECO:0000256" key="1">
    <source>
        <dbReference type="SAM" id="SignalP"/>
    </source>
</evidence>
<dbReference type="Gene3D" id="2.60.40.1080">
    <property type="match status" value="11"/>
</dbReference>
<dbReference type="InterPro" id="IPR008964">
    <property type="entry name" value="Invasin/intimin_cell_adhesion"/>
</dbReference>
<dbReference type="InterPro" id="IPR013320">
    <property type="entry name" value="ConA-like_dom_sf"/>
</dbReference>
<feature type="domain" description="BIG2" evidence="2">
    <location>
        <begin position="2042"/>
        <end position="2110"/>
    </location>
</feature>
<dbReference type="Gene3D" id="2.60.120.200">
    <property type="match status" value="3"/>
</dbReference>
<dbReference type="GO" id="GO:0005975">
    <property type="term" value="P:carbohydrate metabolic process"/>
    <property type="evidence" value="ECO:0007669"/>
    <property type="project" value="UniProtKB-ARBA"/>
</dbReference>
<dbReference type="InterPro" id="IPR026444">
    <property type="entry name" value="Secre_tail"/>
</dbReference>
<feature type="domain" description="BIG2" evidence="2">
    <location>
        <begin position="102"/>
        <end position="172"/>
    </location>
</feature>
<evidence type="ECO:0000313" key="3">
    <source>
        <dbReference type="EMBL" id="PQJ09298.1"/>
    </source>
</evidence>